<evidence type="ECO:0000256" key="2">
    <source>
        <dbReference type="ARBA" id="ARBA00007466"/>
    </source>
</evidence>
<protein>
    <submittedName>
        <fullName evidence="9">Nucleolar protein 14</fullName>
    </submittedName>
</protein>
<feature type="region of interest" description="Disordered" evidence="7">
    <location>
        <begin position="450"/>
        <end position="500"/>
    </location>
</feature>
<feature type="non-terminal residue" evidence="9">
    <location>
        <position position="1"/>
    </location>
</feature>
<evidence type="ECO:0000256" key="1">
    <source>
        <dbReference type="ARBA" id="ARBA00004604"/>
    </source>
</evidence>
<organism evidence="9">
    <name type="scientific">Anthurium amnicola</name>
    <dbReference type="NCBI Taxonomy" id="1678845"/>
    <lineage>
        <taxon>Eukaryota</taxon>
        <taxon>Viridiplantae</taxon>
        <taxon>Streptophyta</taxon>
        <taxon>Embryophyta</taxon>
        <taxon>Tracheophyta</taxon>
        <taxon>Spermatophyta</taxon>
        <taxon>Magnoliopsida</taxon>
        <taxon>Liliopsida</taxon>
        <taxon>Araceae</taxon>
        <taxon>Pothoideae</taxon>
        <taxon>Potheae</taxon>
        <taxon>Anthurium</taxon>
    </lineage>
</organism>
<dbReference type="GO" id="GO:0030692">
    <property type="term" value="C:Noc4p-Nop14p complex"/>
    <property type="evidence" value="ECO:0007669"/>
    <property type="project" value="TreeGrafter"/>
</dbReference>
<feature type="compositionally biased region" description="Acidic residues" evidence="7">
    <location>
        <begin position="472"/>
        <end position="485"/>
    </location>
</feature>
<dbReference type="EMBL" id="GDJX01027007">
    <property type="protein sequence ID" value="JAT40929.1"/>
    <property type="molecule type" value="Transcribed_RNA"/>
</dbReference>
<accession>A0A1D1XNY8</accession>
<dbReference type="GO" id="GO:0032040">
    <property type="term" value="C:small-subunit processome"/>
    <property type="evidence" value="ECO:0007669"/>
    <property type="project" value="InterPro"/>
</dbReference>
<evidence type="ECO:0000256" key="6">
    <source>
        <dbReference type="ARBA" id="ARBA00024695"/>
    </source>
</evidence>
<feature type="compositionally biased region" description="Polar residues" evidence="7">
    <location>
        <begin position="68"/>
        <end position="77"/>
    </location>
</feature>
<keyword evidence="5" id="KW-0539">Nucleus</keyword>
<feature type="compositionally biased region" description="Basic and acidic residues" evidence="7">
    <location>
        <begin position="346"/>
        <end position="368"/>
    </location>
</feature>
<dbReference type="InterPro" id="IPR007276">
    <property type="entry name" value="Nop14"/>
</dbReference>
<sequence length="1007" mass="115048">CDHKLILSGFTVLFRLPSPSPSLLAQIHTNTSPFYPSHFPRSLPPPQSPIILLGTADPHSTKKRGMAGSTSSNASISRRNKKKKGAKRLLSAPDAVARKSIKPATANPFDRIWSIGRKRKGEEHRAGLARSRAVEKRRKTLLKDYKQSRKSSTFVDKRIGENNEDLGEFDKGILRLQREHQLKLKKENIYNLSDGEEDDSGLRQAELHSKIDDFQDDVPLDDDDEAHQLQKGLATISHLKSQSMHIPLEPSLQEEEENKQKTKKQVMEEIIAKSKFYKAQKAMEKEEDEHLVEQLDKDFTSLLQSKVFAPLSKPNGTNDSNPLTSKSHDSSSVVKGLSVSADTDEASTKEQPDDYDKLVRVLPTEKRARPTNRKKSAEEIAQEERERLELLEEERQRRMHGTYNSDDEGSEEEDDFHKSILKKSKHLSGDDLGGSLSINKELAAKTGWVNDTVGNKFDGNSEDADNKSSENSQDDDDDEDSDYDASDVNKSNNDCKLQGDFQNVPLTEDWEQSEDDDFMTDGEEVTRNSEVESVRGLDLENTNIQENKYLSSGKIDVYGKSPLVKKDTLPFVIEAPKNLSELCSLIDNRPEEEIVEAISRIRVCNTISLSTENRRKMQVFYGVLLQYFATLATRNPFNVKLLNLLVKLLIEMSVDTPYFAAICARERLLHIRIQFCQDVKNTEKSSWPSLKTLILLRFWSLTFPCSDFRHVVMTPATLLMCEYLMRCLIVTARDAAVGSFLCSMLLSVAKQSLKFYPEVIIFLQLLLTSATETPGLQQLSRFYFIDVKTLKPWLFFRKRVSDIHPIDFFSIMRMPVDSSSFESDNFRAGVLVSVVETLQGFVNIYDRFSSFPEIFLPISSLLDEVIKRDTAADLLQGKMVAVAELIKKKADELLMLRQPLQMRKQKPEPIKLLNPKFEEKFFKGVNYDPDRERVERKKLKKLLQKEARGAARELRKDNYFLHEVKEKDRVLLEEERAEMYGKAKAFLQEQEHAFKSGQLGKGRKRRR</sequence>
<evidence type="ECO:0000313" key="8">
    <source>
        <dbReference type="EMBL" id="JAT40929.1"/>
    </source>
</evidence>
<feature type="compositionally biased region" description="Acidic residues" evidence="7">
    <location>
        <begin position="405"/>
        <end position="414"/>
    </location>
</feature>
<dbReference type="GO" id="GO:0030490">
    <property type="term" value="P:maturation of SSU-rRNA"/>
    <property type="evidence" value="ECO:0007669"/>
    <property type="project" value="TreeGrafter"/>
</dbReference>
<dbReference type="Pfam" id="PF04147">
    <property type="entry name" value="Nop14"/>
    <property type="match status" value="1"/>
</dbReference>
<comment type="function">
    <text evidence="6">Involved in nucleolar processing of pre-18S ribosomal RNA. Has a role in the nuclear export of 40S pre-ribosomal subunit to the cytoplasm.</text>
</comment>
<evidence type="ECO:0000256" key="4">
    <source>
        <dbReference type="ARBA" id="ARBA00022552"/>
    </source>
</evidence>
<evidence type="ECO:0000256" key="5">
    <source>
        <dbReference type="ARBA" id="ARBA00023242"/>
    </source>
</evidence>
<name>A0A1D1XNY8_9ARAE</name>
<feature type="compositionally biased region" description="Polar residues" evidence="7">
    <location>
        <begin position="314"/>
        <end position="333"/>
    </location>
</feature>
<evidence type="ECO:0000256" key="7">
    <source>
        <dbReference type="SAM" id="MobiDB-lite"/>
    </source>
</evidence>
<dbReference type="PANTHER" id="PTHR23183">
    <property type="entry name" value="NOP14"/>
    <property type="match status" value="1"/>
</dbReference>
<feature type="compositionally biased region" description="Basic and acidic residues" evidence="7">
    <location>
        <begin position="375"/>
        <end position="396"/>
    </location>
</feature>
<proteinExistence type="inferred from homology"/>
<comment type="subcellular location">
    <subcellularLocation>
        <location evidence="1">Nucleus</location>
        <location evidence="1">Nucleolus</location>
    </subcellularLocation>
</comment>
<feature type="region of interest" description="Disordered" evidence="7">
    <location>
        <begin position="310"/>
        <end position="435"/>
    </location>
</feature>
<feature type="region of interest" description="Disordered" evidence="7">
    <location>
        <begin position="55"/>
        <end position="93"/>
    </location>
</feature>
<dbReference type="EMBL" id="GDJX01023846">
    <property type="protein sequence ID" value="JAT44090.1"/>
    <property type="molecule type" value="Transcribed_RNA"/>
</dbReference>
<evidence type="ECO:0000256" key="3">
    <source>
        <dbReference type="ARBA" id="ARBA00022517"/>
    </source>
</evidence>
<gene>
    <name evidence="9" type="primary">NOP14_5</name>
    <name evidence="8" type="synonym">NOP14_8</name>
    <name evidence="9" type="ORF">g.94229</name>
    <name evidence="8" type="ORF">g.94231</name>
</gene>
<dbReference type="AlphaFoldDB" id="A0A1D1XNY8"/>
<keyword evidence="4" id="KW-0698">rRNA processing</keyword>
<keyword evidence="3" id="KW-0690">Ribosome biogenesis</keyword>
<comment type="similarity">
    <text evidence="2">Belongs to the NOP14 family.</text>
</comment>
<dbReference type="PANTHER" id="PTHR23183:SF0">
    <property type="entry name" value="NUCLEOLAR PROTEIN 14"/>
    <property type="match status" value="1"/>
</dbReference>
<feature type="compositionally biased region" description="Polar residues" evidence="7">
    <location>
        <begin position="488"/>
        <end position="500"/>
    </location>
</feature>
<evidence type="ECO:0000313" key="9">
    <source>
        <dbReference type="EMBL" id="JAT44090.1"/>
    </source>
</evidence>
<feature type="compositionally biased region" description="Basic residues" evidence="7">
    <location>
        <begin position="78"/>
        <end position="87"/>
    </location>
</feature>
<reference evidence="9" key="1">
    <citation type="submission" date="2015-07" db="EMBL/GenBank/DDBJ databases">
        <title>Transcriptome Assembly of Anthurium amnicola.</title>
        <authorList>
            <person name="Suzuki J."/>
        </authorList>
    </citation>
    <scope>NUCLEOTIDE SEQUENCE</scope>
</reference>